<evidence type="ECO:0000313" key="2">
    <source>
        <dbReference type="EMBL" id="KAJ7646180.1"/>
    </source>
</evidence>
<comment type="caution">
    <text evidence="2">The sequence shown here is derived from an EMBL/GenBank/DDBJ whole genome shotgun (WGS) entry which is preliminary data.</text>
</comment>
<dbReference type="Proteomes" id="UP001221757">
    <property type="component" value="Unassembled WGS sequence"/>
</dbReference>
<keyword evidence="3" id="KW-1185">Reference proteome</keyword>
<feature type="non-terminal residue" evidence="2">
    <location>
        <position position="1"/>
    </location>
</feature>
<accession>A0AAD7FVQ9</accession>
<gene>
    <name evidence="2" type="ORF">B0H17DRAFT_1186803</name>
</gene>
<dbReference type="AlphaFoldDB" id="A0AAD7FVQ9"/>
<organism evidence="2 3">
    <name type="scientific">Mycena rosella</name>
    <name type="common">Pink bonnet</name>
    <name type="synonym">Agaricus rosellus</name>
    <dbReference type="NCBI Taxonomy" id="1033263"/>
    <lineage>
        <taxon>Eukaryota</taxon>
        <taxon>Fungi</taxon>
        <taxon>Dikarya</taxon>
        <taxon>Basidiomycota</taxon>
        <taxon>Agaricomycotina</taxon>
        <taxon>Agaricomycetes</taxon>
        <taxon>Agaricomycetidae</taxon>
        <taxon>Agaricales</taxon>
        <taxon>Marasmiineae</taxon>
        <taxon>Mycenaceae</taxon>
        <taxon>Mycena</taxon>
    </lineage>
</organism>
<dbReference type="EMBL" id="JARKIE010000386">
    <property type="protein sequence ID" value="KAJ7646180.1"/>
    <property type="molecule type" value="Genomic_DNA"/>
</dbReference>
<evidence type="ECO:0008006" key="4">
    <source>
        <dbReference type="Google" id="ProtNLM"/>
    </source>
</evidence>
<evidence type="ECO:0000256" key="1">
    <source>
        <dbReference type="SAM" id="MobiDB-lite"/>
    </source>
</evidence>
<feature type="compositionally biased region" description="Low complexity" evidence="1">
    <location>
        <begin position="247"/>
        <end position="256"/>
    </location>
</feature>
<reference evidence="2" key="1">
    <citation type="submission" date="2023-03" db="EMBL/GenBank/DDBJ databases">
        <title>Massive genome expansion in bonnet fungi (Mycena s.s.) driven by repeated elements and novel gene families across ecological guilds.</title>
        <authorList>
            <consortium name="Lawrence Berkeley National Laboratory"/>
            <person name="Harder C.B."/>
            <person name="Miyauchi S."/>
            <person name="Viragh M."/>
            <person name="Kuo A."/>
            <person name="Thoen E."/>
            <person name="Andreopoulos B."/>
            <person name="Lu D."/>
            <person name="Skrede I."/>
            <person name="Drula E."/>
            <person name="Henrissat B."/>
            <person name="Morin E."/>
            <person name="Kohler A."/>
            <person name="Barry K."/>
            <person name="LaButti K."/>
            <person name="Morin E."/>
            <person name="Salamov A."/>
            <person name="Lipzen A."/>
            <person name="Mereny Z."/>
            <person name="Hegedus B."/>
            <person name="Baldrian P."/>
            <person name="Stursova M."/>
            <person name="Weitz H."/>
            <person name="Taylor A."/>
            <person name="Grigoriev I.V."/>
            <person name="Nagy L.G."/>
            <person name="Martin F."/>
            <person name="Kauserud H."/>
        </authorList>
    </citation>
    <scope>NUCLEOTIDE SEQUENCE</scope>
    <source>
        <strain evidence="2">CBHHK067</strain>
    </source>
</reference>
<evidence type="ECO:0000313" key="3">
    <source>
        <dbReference type="Proteomes" id="UP001221757"/>
    </source>
</evidence>
<sequence>MAEVAIALVVDSSAALASEWSNIMQAYIMPMLRRLGEPNPTGIKFRVAFITYGTQGTPILCKNFFVDVMAIMTAFRDDPAGLGLGQTTCGGGAGMAALEGFVAAVELFDSLRQSAQLKNSPFPPLFHIFHVAAGIPDSAEHPQCNLSPALDSVTWDSLPSELKKRNIHLSTIHLRPKLPKFTELHSTTSLTGIVAPWFAVRPQHTVLLSGYPVPQKGAGLKRAGEPIAADRTPDSKRPKMSPPNTNASPPKTTQTSPAPPPPRVQTPAAVH</sequence>
<protein>
    <recommendedName>
        <fullName evidence="4">Mediator of RNA polymerase II transcription subunit 25</fullName>
    </recommendedName>
</protein>
<proteinExistence type="predicted"/>
<name>A0AAD7FVQ9_MYCRO</name>
<feature type="region of interest" description="Disordered" evidence="1">
    <location>
        <begin position="210"/>
        <end position="271"/>
    </location>
</feature>